<dbReference type="GO" id="GO:0080044">
    <property type="term" value="F:quercetin 7-O-glucosyltransferase activity"/>
    <property type="evidence" value="ECO:0007669"/>
    <property type="project" value="TreeGrafter"/>
</dbReference>
<dbReference type="Proteomes" id="UP000053555">
    <property type="component" value="Unassembled WGS sequence"/>
</dbReference>
<dbReference type="EMBL" id="QZWG01000003">
    <property type="protein sequence ID" value="RZC19545.1"/>
    <property type="molecule type" value="Genomic_DNA"/>
</dbReference>
<organism evidence="3">
    <name type="scientific">Glycine soja</name>
    <name type="common">Wild soybean</name>
    <dbReference type="NCBI Taxonomy" id="3848"/>
    <lineage>
        <taxon>Eukaryota</taxon>
        <taxon>Viridiplantae</taxon>
        <taxon>Streptophyta</taxon>
        <taxon>Embryophyta</taxon>
        <taxon>Tracheophyta</taxon>
        <taxon>Spermatophyta</taxon>
        <taxon>Magnoliopsida</taxon>
        <taxon>eudicotyledons</taxon>
        <taxon>Gunneridae</taxon>
        <taxon>Pentapetalae</taxon>
        <taxon>rosids</taxon>
        <taxon>fabids</taxon>
        <taxon>Fabales</taxon>
        <taxon>Fabaceae</taxon>
        <taxon>Papilionoideae</taxon>
        <taxon>50 kb inversion clade</taxon>
        <taxon>NPAAA clade</taxon>
        <taxon>indigoferoid/millettioid clade</taxon>
        <taxon>Phaseoleae</taxon>
        <taxon>Glycine</taxon>
        <taxon>Glycine subgen. Soja</taxon>
    </lineage>
</organism>
<dbReference type="GO" id="GO:0080043">
    <property type="term" value="F:quercetin 3-O-glucosyltransferase activity"/>
    <property type="evidence" value="ECO:0007669"/>
    <property type="project" value="TreeGrafter"/>
</dbReference>
<keyword evidence="3" id="KW-0328">Glycosyltransferase</keyword>
<dbReference type="InterPro" id="IPR002213">
    <property type="entry name" value="UDP_glucos_trans"/>
</dbReference>
<sequence>MEEHSSAAPHILALTFPAEGHIKPMFNLTKLLSQKGHRITFVNTRHNHNRLLQFTDLPSFHTQFPNFNFATVNDGVPDGHPPNDFSVMVSPASRSKVALEFRELLSSLVEKRCLWGPPSCMIVDGMMSTIAMDAAEEFGIPVLTFRTYSATCTWVTIHISKVIREEAVDMQDPEDIDKVLSSIPGLENLLRDRDLPSVFRLKPGSNGLEFYIKETLAMTRASGLILNTFDQLEAPIITMLSTIFPKVYTIGPLHTLIKTQITNNSSSSLHLRKEDKICITWLNHQKEKSVLYVSFGTVVKLSHEQLLEFWHGLVNSMKPFLWVMRRDLINREGIMENINVPIELELGTKERGLLVDWAPQEEVLAHPSVGGFLTHCGWNSILECIVEGVPMLCWPLMADQTVNNRCVSEQWGIGIDIDGTYDRLVIENMVKNVLENQIEGLKRSVDEIAKKARDSIKETGSSYHNIEKMIEDIMSMKIRKKY</sequence>
<protein>
    <submittedName>
        <fullName evidence="4">7-deoxyloganetic acid glucosyltransferase</fullName>
    </submittedName>
    <submittedName>
        <fullName evidence="3">UDP-glycosyltransferase 85A7</fullName>
        <ecNumber evidence="3">2.4.1.85</ecNumber>
    </submittedName>
</protein>
<reference evidence="4 5" key="2">
    <citation type="submission" date="2018-09" db="EMBL/GenBank/DDBJ databases">
        <title>A high-quality reference genome of wild soybean provides a powerful tool to mine soybean genomes.</title>
        <authorList>
            <person name="Xie M."/>
            <person name="Chung C.Y.L."/>
            <person name="Li M.-W."/>
            <person name="Wong F.-L."/>
            <person name="Chan T.-F."/>
            <person name="Lam H.-M."/>
        </authorList>
    </citation>
    <scope>NUCLEOTIDE SEQUENCE [LARGE SCALE GENOMIC DNA]</scope>
    <source>
        <strain evidence="5">cv. W05</strain>
        <tissue evidence="4">Hypocotyl of etiolated seedlings</tissue>
    </source>
</reference>
<evidence type="ECO:0000313" key="5">
    <source>
        <dbReference type="Proteomes" id="UP000289340"/>
    </source>
</evidence>
<keyword evidence="5" id="KW-1185">Reference proteome</keyword>
<dbReference type="EC" id="2.4.1.85" evidence="3"/>
<dbReference type="GO" id="GO:0047792">
    <property type="term" value="F:cyanohydrin beta-glucosyltransferase activity"/>
    <property type="evidence" value="ECO:0007669"/>
    <property type="project" value="UniProtKB-EC"/>
</dbReference>
<dbReference type="CDD" id="cd03784">
    <property type="entry name" value="GT1_Gtf-like"/>
    <property type="match status" value="1"/>
</dbReference>
<dbReference type="FunFam" id="3.40.50.2000:FF:000056">
    <property type="entry name" value="Glycosyltransferase"/>
    <property type="match status" value="1"/>
</dbReference>
<dbReference type="Proteomes" id="UP000289340">
    <property type="component" value="Chromosome 3"/>
</dbReference>
<dbReference type="Gene3D" id="3.40.50.2000">
    <property type="entry name" value="Glycogen Phosphorylase B"/>
    <property type="match status" value="2"/>
</dbReference>
<dbReference type="SMR" id="A0A0B2Q2X1"/>
<proteinExistence type="inferred from homology"/>
<dbReference type="PANTHER" id="PTHR11926:SF1392">
    <property type="entry name" value="GLYCOSYLTRANSFERASE"/>
    <property type="match status" value="1"/>
</dbReference>
<evidence type="ECO:0000256" key="2">
    <source>
        <dbReference type="ARBA" id="ARBA00022679"/>
    </source>
</evidence>
<dbReference type="Gramene" id="XM_028368886.1">
    <property type="protein sequence ID" value="XP_028224687.1"/>
    <property type="gene ID" value="LOC114406238"/>
</dbReference>
<dbReference type="SUPFAM" id="SSF53756">
    <property type="entry name" value="UDP-Glycosyltransferase/glycogen phosphorylase"/>
    <property type="match status" value="1"/>
</dbReference>
<dbReference type="Pfam" id="PF00201">
    <property type="entry name" value="UDPGT"/>
    <property type="match status" value="1"/>
</dbReference>
<comment type="similarity">
    <text evidence="1">Belongs to the UDP-glycosyltransferase family.</text>
</comment>
<dbReference type="EMBL" id="KN660735">
    <property type="protein sequence ID" value="KHN15665.1"/>
    <property type="molecule type" value="Genomic_DNA"/>
</dbReference>
<evidence type="ECO:0000256" key="1">
    <source>
        <dbReference type="ARBA" id="ARBA00009995"/>
    </source>
</evidence>
<keyword evidence="2 3" id="KW-0808">Transferase</keyword>
<accession>A0A0B2Q2X1</accession>
<reference evidence="3" key="1">
    <citation type="submission" date="2014-07" db="EMBL/GenBank/DDBJ databases">
        <title>Identification of a novel salt tolerance gene in wild soybean by whole-genome sequencing.</title>
        <authorList>
            <person name="Lam H.-M."/>
            <person name="Qi X."/>
            <person name="Li M.-W."/>
            <person name="Liu X."/>
            <person name="Xie M."/>
            <person name="Ni M."/>
            <person name="Xu X."/>
        </authorList>
    </citation>
    <scope>NUCLEOTIDE SEQUENCE [LARGE SCALE GENOMIC DNA]</scope>
    <source>
        <tissue evidence="3">Root</tissue>
    </source>
</reference>
<evidence type="ECO:0000313" key="4">
    <source>
        <dbReference type="EMBL" id="RZC19545.1"/>
    </source>
</evidence>
<dbReference type="PANTHER" id="PTHR11926">
    <property type="entry name" value="GLUCOSYL/GLUCURONOSYL TRANSFERASES"/>
    <property type="match status" value="1"/>
</dbReference>
<name>A0A0B2Q2X1_GLYSO</name>
<dbReference type="AlphaFoldDB" id="A0A0B2Q2X1"/>
<gene>
    <name evidence="4" type="ORF">D0Y65_006395</name>
    <name evidence="3" type="ORF">glysoja_036959</name>
</gene>
<evidence type="ECO:0000313" key="3">
    <source>
        <dbReference type="EMBL" id="KHN15665.1"/>
    </source>
</evidence>